<dbReference type="InterPro" id="IPR021519">
    <property type="entry name" value="DUF3182"/>
</dbReference>
<dbReference type="AlphaFoldDB" id="A0A365TUK5"/>
<dbReference type="Proteomes" id="UP000252204">
    <property type="component" value="Unassembled WGS sequence"/>
</dbReference>
<evidence type="ECO:0000313" key="3">
    <source>
        <dbReference type="Proteomes" id="UP000252204"/>
    </source>
</evidence>
<reference evidence="3" key="1">
    <citation type="submission" date="2018-06" db="EMBL/GenBank/DDBJ databases">
        <title>Whole genome sequencing of four bacterial strains from South Shetland trench revealing bio-synthetic gene clusters.</title>
        <authorList>
            <person name="Abdel-Mageed W.M."/>
            <person name="Lehri B."/>
            <person name="Jarmusch S."/>
            <person name="Miranda K."/>
            <person name="Goodfellow M."/>
            <person name="Jaspars M."/>
            <person name="Karlyshev A.V."/>
        </authorList>
    </citation>
    <scope>NUCLEOTIDE SEQUENCE [LARGE SCALE GENOMIC DNA]</scope>
    <source>
        <strain evidence="3">SST4</strain>
    </source>
</reference>
<protein>
    <submittedName>
        <fullName evidence="2">DUF3182 domain-containing protein</fullName>
    </submittedName>
</protein>
<dbReference type="RefSeq" id="WP_113267805.1">
    <property type="nucleotide sequence ID" value="NZ_QNTU01000001.1"/>
</dbReference>
<evidence type="ECO:0000256" key="1">
    <source>
        <dbReference type="SAM" id="MobiDB-lite"/>
    </source>
</evidence>
<dbReference type="EMBL" id="QNTU01000001">
    <property type="protein sequence ID" value="RBI69149.1"/>
    <property type="molecule type" value="Genomic_DNA"/>
</dbReference>
<keyword evidence="3" id="KW-1185">Reference proteome</keyword>
<dbReference type="SUPFAM" id="SSF56059">
    <property type="entry name" value="Glutathione synthetase ATP-binding domain-like"/>
    <property type="match status" value="1"/>
</dbReference>
<evidence type="ECO:0000313" key="2">
    <source>
        <dbReference type="EMBL" id="RBI69149.1"/>
    </source>
</evidence>
<name>A0A365TUK5_9GAMM</name>
<accession>A0A365TUK5</accession>
<dbReference type="OrthoDB" id="8648979at2"/>
<proteinExistence type="predicted"/>
<dbReference type="Pfam" id="PF11379">
    <property type="entry name" value="DUF3182"/>
    <property type="match status" value="1"/>
</dbReference>
<sequence length="370" mass="40136">MSNLRQGGVVVYPGPDQEAEHERATHHEIARRLAKLQGLDFAGEYDPAKDYPEPLYFVPVDVFVGVEKAQRLGMRNEYDLFGGVVPEPFMATKSITHPLVSPKSSAPLAWPEEFCRRVHDVVLTGYSAFSLEDAQLAGLRLLEFGPVRMKSVRATAGRGQALITSADELTDKLNTLDAEEVARHGLVLEEHLADITTHSVGQVQVSDSLISYYGTQHLTTDNQGAVVYGGTDLVVVEGSWEALLALELSDEVRNAIAKARVFDTAAIQCLPGFFASRRNYDVACGVDASGARRIGVLEQSWRIGGASSAEVVALEAFQTKSAPKVVHASSIEIYGTERHPPQDATILFSGVDADVGAITKCVMLGCYDYI</sequence>
<comment type="caution">
    <text evidence="2">The sequence shown here is derived from an EMBL/GenBank/DDBJ whole genome shotgun (WGS) entry which is preliminary data.</text>
</comment>
<organism evidence="2 3">
    <name type="scientific">Vreelandella sulfidaeris</name>
    <dbReference type="NCBI Taxonomy" id="115553"/>
    <lineage>
        <taxon>Bacteria</taxon>
        <taxon>Pseudomonadati</taxon>
        <taxon>Pseudomonadota</taxon>
        <taxon>Gammaproteobacteria</taxon>
        <taxon>Oceanospirillales</taxon>
        <taxon>Halomonadaceae</taxon>
        <taxon>Vreelandella</taxon>
    </lineage>
</organism>
<gene>
    <name evidence="2" type="ORF">DQ400_00105</name>
</gene>
<feature type="region of interest" description="Disordered" evidence="1">
    <location>
        <begin position="1"/>
        <end position="26"/>
    </location>
</feature>